<dbReference type="AlphaFoldDB" id="A0A4R5D8J0"/>
<feature type="non-terminal residue" evidence="2">
    <location>
        <position position="220"/>
    </location>
</feature>
<dbReference type="Proteomes" id="UP000294850">
    <property type="component" value="Unassembled WGS sequence"/>
</dbReference>
<dbReference type="OrthoDB" id="951760at2"/>
<gene>
    <name evidence="2" type="ORF">E0F88_33235</name>
</gene>
<evidence type="ECO:0000313" key="3">
    <source>
        <dbReference type="Proteomes" id="UP000294850"/>
    </source>
</evidence>
<keyword evidence="3" id="KW-1185">Reference proteome</keyword>
<evidence type="ECO:0000313" key="2">
    <source>
        <dbReference type="EMBL" id="TDE08051.1"/>
    </source>
</evidence>
<comment type="caution">
    <text evidence="2">The sequence shown here is derived from an EMBL/GenBank/DDBJ whole genome shotgun (WGS) entry which is preliminary data.</text>
</comment>
<protein>
    <recommendedName>
        <fullName evidence="1">Restriction endonuclease type II NotI domain-containing protein</fullName>
    </recommendedName>
</protein>
<dbReference type="Pfam" id="PF12183">
    <property type="entry name" value="NotI"/>
    <property type="match status" value="1"/>
</dbReference>
<reference evidence="2 3" key="1">
    <citation type="submission" date="2019-03" db="EMBL/GenBank/DDBJ databases">
        <title>Dyadobacter AR-3-6 sp. nov., isolated from arctic soil.</title>
        <authorList>
            <person name="Chaudhary D.K."/>
        </authorList>
    </citation>
    <scope>NUCLEOTIDE SEQUENCE [LARGE SCALE GENOMIC DNA]</scope>
    <source>
        <strain evidence="2 3">AR-3-6</strain>
    </source>
</reference>
<name>A0A4R5D8J0_9BACT</name>
<proteinExistence type="predicted"/>
<accession>A0A4R5D8J0</accession>
<organism evidence="2 3">
    <name type="scientific">Dyadobacter psychrotolerans</name>
    <dbReference type="NCBI Taxonomy" id="2541721"/>
    <lineage>
        <taxon>Bacteria</taxon>
        <taxon>Pseudomonadati</taxon>
        <taxon>Bacteroidota</taxon>
        <taxon>Cytophagia</taxon>
        <taxon>Cytophagales</taxon>
        <taxon>Spirosomataceae</taxon>
        <taxon>Dyadobacter</taxon>
    </lineage>
</organism>
<evidence type="ECO:0000259" key="1">
    <source>
        <dbReference type="Pfam" id="PF12183"/>
    </source>
</evidence>
<dbReference type="RefSeq" id="WP_131963065.1">
    <property type="nucleotide sequence ID" value="NZ_SMFL01000031.1"/>
</dbReference>
<dbReference type="EMBL" id="SMFL01000031">
    <property type="protein sequence ID" value="TDE08051.1"/>
    <property type="molecule type" value="Genomic_DNA"/>
</dbReference>
<sequence>MNDINPYNPLAEVFGYPISNETDEARTHRNNKFCPYHNITAKCTKVDKIDPLGVCTMYHKSTPVITCPVRFRQNWTMIADAAKFFFGETSSYLALPEIRLIDKNGRAAGNIDYVLVQHDDRGRILDFASLEVQAVYISGTIRGAFRTYMETQSPDFEWRGVTKYPRPDYLSSSNKRLIPQMLTKGGIFKQWAKKQAVAVQTAFFNTLPELIEVSPEEADL</sequence>
<feature type="domain" description="Restriction endonuclease type II NotI" evidence="1">
    <location>
        <begin position="13"/>
        <end position="219"/>
    </location>
</feature>
<dbReference type="InterPro" id="IPR022009">
    <property type="entry name" value="Resctriction_endonuc_II_NotI"/>
</dbReference>